<dbReference type="Proteomes" id="UP000003860">
    <property type="component" value="Unassembled WGS sequence"/>
</dbReference>
<dbReference type="STRING" id="588581.Cpap_1504"/>
<dbReference type="AlphaFoldDB" id="F1TEE6"/>
<comment type="caution">
    <text evidence="1">The sequence shown here is derived from an EMBL/GenBank/DDBJ whole genome shotgun (WGS) entry which is preliminary data.</text>
</comment>
<sequence>MITVKCIYSNGDTITTSFNGTVDDANQYFLNQYFNIGTVVDNMQQCVKIESMSK</sequence>
<reference evidence="1" key="1">
    <citation type="submission" date="2009-07" db="EMBL/GenBank/DDBJ databases">
        <authorList>
            <consortium name="US DOE Joint Genome Institute (JGI-PGF)"/>
            <person name="Lucas S."/>
            <person name="Copeland A."/>
            <person name="Lapidus A."/>
            <person name="Glavina del Rio T."/>
            <person name="Tice H."/>
            <person name="Bruce D."/>
            <person name="Goodwin L."/>
            <person name="Pitluck S."/>
            <person name="Larimer F."/>
            <person name="Land M.L."/>
            <person name="Mouttaki H."/>
            <person name="He Z."/>
            <person name="Zhou J."/>
            <person name="Hemme C.L."/>
        </authorList>
    </citation>
    <scope>NUCLEOTIDE SEQUENCE [LARGE SCALE GENOMIC DNA]</scope>
    <source>
        <strain evidence="1">DSM 2782</strain>
    </source>
</reference>
<keyword evidence="2" id="KW-1185">Reference proteome</keyword>
<name>F1TEE6_9FIRM</name>
<gene>
    <name evidence="1" type="ORF">Cpap_1504</name>
</gene>
<organism evidence="1 2">
    <name type="scientific">Ruminiclostridium papyrosolvens DSM 2782</name>
    <dbReference type="NCBI Taxonomy" id="588581"/>
    <lineage>
        <taxon>Bacteria</taxon>
        <taxon>Bacillati</taxon>
        <taxon>Bacillota</taxon>
        <taxon>Clostridia</taxon>
        <taxon>Eubacteriales</taxon>
        <taxon>Oscillospiraceae</taxon>
        <taxon>Ruminiclostridium</taxon>
    </lineage>
</organism>
<accession>F1TEE6</accession>
<evidence type="ECO:0000313" key="1">
    <source>
        <dbReference type="EMBL" id="EGD47112.1"/>
    </source>
</evidence>
<reference evidence="1" key="2">
    <citation type="submission" date="2011-01" db="EMBL/GenBank/DDBJ databases">
        <title>The Non-contiguous Finished genome of Clostridium papyrosolvens.</title>
        <authorList>
            <person name="Lucas S."/>
            <person name="Copeland A."/>
            <person name="Lapidus A."/>
            <person name="Cheng J.-F."/>
            <person name="Goodwin L."/>
            <person name="Pitluck S."/>
            <person name="Misra M."/>
            <person name="Chertkov O."/>
            <person name="Detter J.C."/>
            <person name="Han C."/>
            <person name="Tapia R."/>
            <person name="Land M."/>
            <person name="Hauser L."/>
            <person name="Kyrpides N."/>
            <person name="Ivanova N."/>
            <person name="Pagani I."/>
            <person name="Mouttaki H."/>
            <person name="He Z."/>
            <person name="Zhou J."/>
            <person name="Hemme C.L."/>
            <person name="Woyke T."/>
        </authorList>
    </citation>
    <scope>NUCLEOTIDE SEQUENCE [LARGE SCALE GENOMIC DNA]</scope>
    <source>
        <strain evidence="1">DSM 2782</strain>
    </source>
</reference>
<proteinExistence type="predicted"/>
<dbReference type="EMBL" id="ACXX02000009">
    <property type="protein sequence ID" value="EGD47112.1"/>
    <property type="molecule type" value="Genomic_DNA"/>
</dbReference>
<evidence type="ECO:0000313" key="2">
    <source>
        <dbReference type="Proteomes" id="UP000003860"/>
    </source>
</evidence>
<protein>
    <submittedName>
        <fullName evidence="1">Uncharacterized protein</fullName>
    </submittedName>
</protein>
<dbReference type="RefSeq" id="WP_004620138.1">
    <property type="nucleotide sequence ID" value="NZ_ACXX02000009.1"/>
</dbReference>